<evidence type="ECO:0000256" key="2">
    <source>
        <dbReference type="SAM" id="Phobius"/>
    </source>
</evidence>
<organism evidence="3 4">
    <name type="scientific">Dethiobacter alkaliphilus AHT 1</name>
    <dbReference type="NCBI Taxonomy" id="555088"/>
    <lineage>
        <taxon>Bacteria</taxon>
        <taxon>Bacillati</taxon>
        <taxon>Bacillota</taxon>
        <taxon>Dethiobacteria</taxon>
        <taxon>Dethiobacterales</taxon>
        <taxon>Dethiobacteraceae</taxon>
        <taxon>Dethiobacter</taxon>
    </lineage>
</organism>
<name>C0GE58_DETAL</name>
<dbReference type="STRING" id="555088.DealDRAFT_0767"/>
<dbReference type="EMBL" id="ACJM01000003">
    <property type="protein sequence ID" value="EEG78352.1"/>
    <property type="molecule type" value="Genomic_DNA"/>
</dbReference>
<accession>C0GE58</accession>
<dbReference type="AlphaFoldDB" id="C0GE58"/>
<dbReference type="OrthoDB" id="1807571at2"/>
<keyword evidence="2" id="KW-0812">Transmembrane</keyword>
<dbReference type="GO" id="GO:0043683">
    <property type="term" value="P:type IV pilus assembly"/>
    <property type="evidence" value="ECO:0007669"/>
    <property type="project" value="InterPro"/>
</dbReference>
<keyword evidence="4" id="KW-1185">Reference proteome</keyword>
<evidence type="ECO:0000313" key="4">
    <source>
        <dbReference type="Proteomes" id="UP000006443"/>
    </source>
</evidence>
<dbReference type="Gene3D" id="3.30.70.60">
    <property type="match status" value="1"/>
</dbReference>
<dbReference type="eggNOG" id="COG3167">
    <property type="taxonomic scope" value="Bacteria"/>
</dbReference>
<evidence type="ECO:0000256" key="1">
    <source>
        <dbReference type="SAM" id="Coils"/>
    </source>
</evidence>
<sequence length="189" mass="21613">MSKQNGNILKYVLVGILVVAGILLNLMQWNTLREEQAVKEDEEQQLELAETRLASMQALAERSDEMEEELELLSQLLPEEPAEDQLILDLQSGADLSDMNFNQVRFGERRDNDGYVEMPLSLVFAGDYHELLHFLDYLQVYERAVRIDELRIDGNDEDANTVNIQASTFYAGAVEEVEEVEEEDEGELQ</sequence>
<dbReference type="PANTHER" id="PTHR39555:SF1">
    <property type="entry name" value="TYPE IV PILUS INNER MEMBRANE COMPONENT PILO"/>
    <property type="match status" value="1"/>
</dbReference>
<dbReference type="InterPro" id="IPR014717">
    <property type="entry name" value="Transl_elong_EF1B/ribsomal_bS6"/>
</dbReference>
<comment type="caution">
    <text evidence="3">The sequence shown here is derived from an EMBL/GenBank/DDBJ whole genome shotgun (WGS) entry which is preliminary data.</text>
</comment>
<gene>
    <name evidence="3" type="ORF">DealDRAFT_0767</name>
</gene>
<proteinExistence type="predicted"/>
<keyword evidence="1" id="KW-0175">Coiled coil</keyword>
<dbReference type="Pfam" id="PF04350">
    <property type="entry name" value="PilO"/>
    <property type="match status" value="1"/>
</dbReference>
<feature type="coiled-coil region" evidence="1">
    <location>
        <begin position="32"/>
        <end position="76"/>
    </location>
</feature>
<protein>
    <submittedName>
        <fullName evidence="3">Tfp pilus assembly protein PilO</fullName>
    </submittedName>
</protein>
<dbReference type="RefSeq" id="WP_008515033.1">
    <property type="nucleotide sequence ID" value="NZ_ACJM01000003.1"/>
</dbReference>
<dbReference type="Proteomes" id="UP000006443">
    <property type="component" value="Unassembled WGS sequence"/>
</dbReference>
<keyword evidence="2" id="KW-0472">Membrane</keyword>
<dbReference type="PANTHER" id="PTHR39555">
    <property type="entry name" value="FIMBRIAL ASSEMBLY PROTEIN PILO-LIKE PROTEIN-RELATED"/>
    <property type="match status" value="1"/>
</dbReference>
<evidence type="ECO:0000313" key="3">
    <source>
        <dbReference type="EMBL" id="EEG78352.1"/>
    </source>
</evidence>
<keyword evidence="2" id="KW-1133">Transmembrane helix</keyword>
<reference evidence="3 4" key="1">
    <citation type="submission" date="2009-02" db="EMBL/GenBank/DDBJ databases">
        <title>Sequencing of the draft genome and assembly of Dethiobacter alkaliphilus AHT 1.</title>
        <authorList>
            <consortium name="US DOE Joint Genome Institute (JGI-PGF)"/>
            <person name="Lucas S."/>
            <person name="Copeland A."/>
            <person name="Lapidus A."/>
            <person name="Glavina del Rio T."/>
            <person name="Dalin E."/>
            <person name="Tice H."/>
            <person name="Bruce D."/>
            <person name="Goodwin L."/>
            <person name="Pitluck S."/>
            <person name="Larimer F."/>
            <person name="Land M.L."/>
            <person name="Hauser L."/>
            <person name="Muyzer G."/>
        </authorList>
    </citation>
    <scope>NUCLEOTIDE SEQUENCE [LARGE SCALE GENOMIC DNA]</scope>
    <source>
        <strain evidence="3 4">AHT 1</strain>
    </source>
</reference>
<dbReference type="InterPro" id="IPR007445">
    <property type="entry name" value="PilO"/>
</dbReference>
<feature type="transmembrane region" description="Helical" evidence="2">
    <location>
        <begin position="12"/>
        <end position="29"/>
    </location>
</feature>
<dbReference type="GO" id="GO:0043107">
    <property type="term" value="P:type IV pilus-dependent motility"/>
    <property type="evidence" value="ECO:0007669"/>
    <property type="project" value="InterPro"/>
</dbReference>